<protein>
    <submittedName>
        <fullName evidence="2">NAD(P)/FAD-dependent oxidoreductase</fullName>
    </submittedName>
</protein>
<dbReference type="AlphaFoldDB" id="A0A401U5V9"/>
<feature type="domain" description="FAD/NAD(P)-binding" evidence="1">
    <location>
        <begin position="5"/>
        <end position="293"/>
    </location>
</feature>
<comment type="caution">
    <text evidence="2">The sequence shown here is derived from an EMBL/GenBank/DDBJ whole genome shotgun (WGS) entry which is preliminary data.</text>
</comment>
<dbReference type="OrthoDB" id="9805710at2"/>
<dbReference type="EMBL" id="BHXQ01000001">
    <property type="protein sequence ID" value="GCC50252.1"/>
    <property type="molecule type" value="Genomic_DNA"/>
</dbReference>
<accession>A0A401U5V9</accession>
<name>A0A401U5V9_9BACT</name>
<dbReference type="PANTHER" id="PTHR43755">
    <property type="match status" value="1"/>
</dbReference>
<dbReference type="InterPro" id="IPR036188">
    <property type="entry name" value="FAD/NAD-bd_sf"/>
</dbReference>
<keyword evidence="3" id="KW-1185">Reference proteome</keyword>
<reference evidence="2 3" key="1">
    <citation type="submission" date="2018-11" db="EMBL/GenBank/DDBJ databases">
        <title>Chryseotalea sanarue gen. nov., sp., nov., a member of the family Cytophagaceae, isolated from a brackish lake in Hamamatsu Japan.</title>
        <authorList>
            <person name="Maejima Y."/>
            <person name="Iino T."/>
            <person name="Muraguchi Y."/>
            <person name="Fukuda K."/>
            <person name="Ohkuma M."/>
            <person name="Moriuchi R."/>
            <person name="Dohra H."/>
            <person name="Kimbara K."/>
            <person name="Shintani M."/>
        </authorList>
    </citation>
    <scope>NUCLEOTIDE SEQUENCE [LARGE SCALE GENOMIC DNA]</scope>
    <source>
        <strain evidence="2 3">Ys</strain>
    </source>
</reference>
<dbReference type="Gene3D" id="3.50.50.100">
    <property type="match status" value="1"/>
</dbReference>
<dbReference type="InterPro" id="IPR023753">
    <property type="entry name" value="FAD/NAD-binding_dom"/>
</dbReference>
<dbReference type="Pfam" id="PF07992">
    <property type="entry name" value="Pyr_redox_2"/>
    <property type="match status" value="1"/>
</dbReference>
<dbReference type="PANTHER" id="PTHR43755:SF1">
    <property type="entry name" value="FAD-DEPENDENT PYRIDINE NUCLEOTIDE-DISULPHIDE OXIDOREDUCTASE"/>
    <property type="match status" value="1"/>
</dbReference>
<gene>
    <name evidence="2" type="ORF">SanaruYs_04670</name>
</gene>
<proteinExistence type="predicted"/>
<dbReference type="RefSeq" id="WP_127120899.1">
    <property type="nucleotide sequence ID" value="NZ_BHXQ01000001.1"/>
</dbReference>
<evidence type="ECO:0000259" key="1">
    <source>
        <dbReference type="Pfam" id="PF07992"/>
    </source>
</evidence>
<sequence>MKTRQIIVLGSNFGGATAAMELKRKLKEKAIVTVISPTTDFTYIPSMIWVPFGRRKMTDIKFPISPIFAKKGIDFIQDKAVSVDPKLNEVLTEQHGKLTYDYLVISTGIQMNFNIVENLHPEKGMIENIVLPKYGERALERFEELVKDPGPVVVGATQGASCMGAAYEYLFNMDKELRRRGVRNKVSLTWFTPEPYLGHFGIGGITGGQTMLEAFMKMYNINWITDASVDKIEKDKIYLKNGQVLPYKMAMMMPPFIGAEAMKQSPELVDEKGFVVCNEGYQHITYKNVYAVGLAVEVKAPFKCVVPFGVPKTGFPTEVSAKIAAKNIIAAIEGKSEFKKRDWGKIPAVCVMDAGHKEVIIFGDRLFRPRNFAVMIPNIFNDWGKMLIEKYFLFKFKHGLSMLP</sequence>
<evidence type="ECO:0000313" key="2">
    <source>
        <dbReference type="EMBL" id="GCC50252.1"/>
    </source>
</evidence>
<dbReference type="GO" id="GO:0016491">
    <property type="term" value="F:oxidoreductase activity"/>
    <property type="evidence" value="ECO:0007669"/>
    <property type="project" value="InterPro"/>
</dbReference>
<dbReference type="InterPro" id="IPR052541">
    <property type="entry name" value="SQRD"/>
</dbReference>
<dbReference type="SUPFAM" id="SSF51905">
    <property type="entry name" value="FAD/NAD(P)-binding domain"/>
    <property type="match status" value="2"/>
</dbReference>
<organism evidence="2 3">
    <name type="scientific">Chryseotalea sanaruensis</name>
    <dbReference type="NCBI Taxonomy" id="2482724"/>
    <lineage>
        <taxon>Bacteria</taxon>
        <taxon>Pseudomonadati</taxon>
        <taxon>Bacteroidota</taxon>
        <taxon>Cytophagia</taxon>
        <taxon>Cytophagales</taxon>
        <taxon>Chryseotaleaceae</taxon>
        <taxon>Chryseotalea</taxon>
    </lineage>
</organism>
<evidence type="ECO:0000313" key="3">
    <source>
        <dbReference type="Proteomes" id="UP000288227"/>
    </source>
</evidence>
<dbReference type="Proteomes" id="UP000288227">
    <property type="component" value="Unassembled WGS sequence"/>
</dbReference>